<dbReference type="EMBL" id="GL883006">
    <property type="protein sequence ID" value="EGG25169.1"/>
    <property type="molecule type" value="Genomic_DNA"/>
</dbReference>
<feature type="transmembrane region" description="Helical" evidence="5">
    <location>
        <begin position="21"/>
        <end position="39"/>
    </location>
</feature>
<dbReference type="Gene3D" id="1.10.10.580">
    <property type="entry name" value="Structural maintenance of chromosome 1. Chain E"/>
    <property type="match status" value="1"/>
</dbReference>
<keyword evidence="9" id="KW-1185">Reference proteome</keyword>
<evidence type="ECO:0000256" key="3">
    <source>
        <dbReference type="ARBA" id="ARBA00023242"/>
    </source>
</evidence>
<dbReference type="KEGG" id="dfa:DFA_03417"/>
<dbReference type="GeneID" id="14877327"/>
<reference evidence="9" key="1">
    <citation type="journal article" date="2011" name="Genome Res.">
        <title>Phylogeny-wide analysis of social amoeba genomes highlights ancient origins for complex intercellular communication.</title>
        <authorList>
            <person name="Heidel A.J."/>
            <person name="Lawal H.M."/>
            <person name="Felder M."/>
            <person name="Schilde C."/>
            <person name="Helps N.R."/>
            <person name="Tunggal B."/>
            <person name="Rivero F."/>
            <person name="John U."/>
            <person name="Schleicher M."/>
            <person name="Eichinger L."/>
            <person name="Platzer M."/>
            <person name="Noegel A.A."/>
            <person name="Schaap P."/>
            <person name="Gloeckner G."/>
        </authorList>
    </citation>
    <scope>NUCLEOTIDE SEQUENCE [LARGE SCALE GENOMIC DNA]</scope>
    <source>
        <strain evidence="9">SH3</strain>
    </source>
</reference>
<dbReference type="GO" id="GO:0007062">
    <property type="term" value="P:sister chromatid cohesion"/>
    <property type="evidence" value="ECO:0007669"/>
    <property type="project" value="InterPro"/>
</dbReference>
<evidence type="ECO:0000259" key="6">
    <source>
        <dbReference type="Pfam" id="PF04824"/>
    </source>
</evidence>
<dbReference type="OMA" id="ACYFYEL"/>
<evidence type="ECO:0000259" key="7">
    <source>
        <dbReference type="Pfam" id="PF04825"/>
    </source>
</evidence>
<accession>F4PHI5</accession>
<evidence type="ECO:0000256" key="5">
    <source>
        <dbReference type="SAM" id="Phobius"/>
    </source>
</evidence>
<keyword evidence="3" id="KW-0539">Nucleus</keyword>
<sequence length="770" mass="87118">MNNTIYETREEENRLIDGYSYSVFVVGLGGVVINIYYYQLLVESRQDVLFTDYKILHPHLPMALRMTSHLLLGVVRIFSKKVKYLSDDCNEAVVRIKTITTTKSASAGITLTQTKEDEEALVIAQPKPSTITQQIDEYLRGITKLDDLVVDKFYESKKFQELYEQEMGKQGGQDTVIAFPTPVKGKKPAPVDSTLLDEPTVNEEEEEEEEVLTPSSIMDGERDKDADEQVEGEIARLNATLSPQESEFSVWMKDFHPDEVVMRGAERPALSVTPRKSKPHVKDVSMSLDEDSSDGSIGDLMEQGEEDDESSLNQSSFDFKADEVEFDPNSVFKNMDYSMSEEQESLSKRGQEEEDDLLLAEDNDKPIKFLDESIGGERDQPMDDGGFGDPTLVTTTTTTLAQLNTPARLRLARLETKIRVHRRRPQDLVTSRDQLASQPQTFKARIQQSKGLKHSLLAPIRQTMSNKILSHFRDIIQTKYPVVLIDEDAKLMDYLKTSKVHKALQNYRQDATNNFTDDRVCEGLGLPKSRDMNITLDSFDLKEQVILSKVQGHIEEELGISPTKRRKFDAVPKDKQDEILGDISSEWDQILNTLKRSPTKSSHSSEESLVFPTDIFKNNDNDDNQIPQVEDYPGDGDFGGVGGGFDEPPPFSPIEQMQTPQSSKTPLAPGIGSWTPRTASMHKVLDNYYNVNHTSTIDFFKMVEGKKQTRMAVAGSFYEILVLTTKGLVQVEQTEPYQDISIKKTNTFDNTLHFNREFDDDLDSPYQTKK</sequence>
<dbReference type="PANTHER" id="PTHR12585">
    <property type="entry name" value="SCC1 / RAD21 FAMILY MEMBER"/>
    <property type="match status" value="1"/>
</dbReference>
<feature type="region of interest" description="Disordered" evidence="4">
    <location>
        <begin position="180"/>
        <end position="223"/>
    </location>
</feature>
<dbReference type="InterPro" id="IPR036390">
    <property type="entry name" value="WH_DNA-bd_sf"/>
</dbReference>
<dbReference type="Proteomes" id="UP000007797">
    <property type="component" value="Unassembled WGS sequence"/>
</dbReference>
<proteinExistence type="inferred from homology"/>
<evidence type="ECO:0000256" key="2">
    <source>
        <dbReference type="ARBA" id="ARBA00009870"/>
    </source>
</evidence>
<dbReference type="GO" id="GO:0008278">
    <property type="term" value="C:cohesin complex"/>
    <property type="evidence" value="ECO:0007669"/>
    <property type="project" value="InterPro"/>
</dbReference>
<dbReference type="GO" id="GO:0005634">
    <property type="term" value="C:nucleus"/>
    <property type="evidence" value="ECO:0007669"/>
    <property type="project" value="UniProtKB-SubCell"/>
</dbReference>
<keyword evidence="5" id="KW-1133">Transmembrane helix</keyword>
<feature type="domain" description="Rad21/Rec8-like protein N-terminal" evidence="7">
    <location>
        <begin position="54"/>
        <end position="115"/>
    </location>
</feature>
<name>F4PHI5_CACFS</name>
<comment type="similarity">
    <text evidence="2">Belongs to the rad21 family.</text>
</comment>
<feature type="domain" description="Rad21/Rec8-like protein C-terminal eukaryotic" evidence="6">
    <location>
        <begin position="697"/>
        <end position="744"/>
    </location>
</feature>
<evidence type="ECO:0000256" key="4">
    <source>
        <dbReference type="SAM" id="MobiDB-lite"/>
    </source>
</evidence>
<dbReference type="InterPro" id="IPR023093">
    <property type="entry name" value="ScpA-like_C"/>
</dbReference>
<dbReference type="InterPro" id="IPR006909">
    <property type="entry name" value="Rad21/Rec8_C_eu"/>
</dbReference>
<dbReference type="Pfam" id="PF04825">
    <property type="entry name" value="Rad21_Rec8_N"/>
    <property type="match status" value="1"/>
</dbReference>
<dbReference type="RefSeq" id="XP_004363020.1">
    <property type="nucleotide sequence ID" value="XM_004362963.1"/>
</dbReference>
<dbReference type="GO" id="GO:1990414">
    <property type="term" value="P:replication-born double-strand break repair via sister chromatid exchange"/>
    <property type="evidence" value="ECO:0007669"/>
    <property type="project" value="TreeGrafter"/>
</dbReference>
<protein>
    <recommendedName>
        <fullName evidence="10">Rad21/Rec8-like protein N-terminal domain-containing protein</fullName>
    </recommendedName>
</protein>
<dbReference type="InterPro" id="IPR039781">
    <property type="entry name" value="Rad21/Rec8-like"/>
</dbReference>
<keyword evidence="5" id="KW-0472">Membrane</keyword>
<dbReference type="STRING" id="1054147.F4PHI5"/>
<evidence type="ECO:0000256" key="1">
    <source>
        <dbReference type="ARBA" id="ARBA00004123"/>
    </source>
</evidence>
<feature type="region of interest" description="Disordered" evidence="4">
    <location>
        <begin position="266"/>
        <end position="313"/>
    </location>
</feature>
<dbReference type="AlphaFoldDB" id="F4PHI5"/>
<keyword evidence="5" id="KW-0812">Transmembrane</keyword>
<dbReference type="GO" id="GO:0003682">
    <property type="term" value="F:chromatin binding"/>
    <property type="evidence" value="ECO:0007669"/>
    <property type="project" value="TreeGrafter"/>
</dbReference>
<feature type="compositionally biased region" description="Acidic residues" evidence="4">
    <location>
        <begin position="200"/>
        <end position="211"/>
    </location>
</feature>
<dbReference type="OrthoDB" id="10071381at2759"/>
<dbReference type="InterPro" id="IPR006910">
    <property type="entry name" value="Rad21_Rec8_N"/>
</dbReference>
<gene>
    <name evidence="8" type="ORF">DFA_03417</name>
</gene>
<organism evidence="8 9">
    <name type="scientific">Cavenderia fasciculata</name>
    <name type="common">Slime mold</name>
    <name type="synonym">Dictyostelium fasciculatum</name>
    <dbReference type="NCBI Taxonomy" id="261658"/>
    <lineage>
        <taxon>Eukaryota</taxon>
        <taxon>Amoebozoa</taxon>
        <taxon>Evosea</taxon>
        <taxon>Eumycetozoa</taxon>
        <taxon>Dictyostelia</taxon>
        <taxon>Acytosteliales</taxon>
        <taxon>Cavenderiaceae</taxon>
        <taxon>Cavenderia</taxon>
    </lineage>
</organism>
<dbReference type="SUPFAM" id="SSF46785">
    <property type="entry name" value="Winged helix' DNA-binding domain"/>
    <property type="match status" value="1"/>
</dbReference>
<evidence type="ECO:0000313" key="9">
    <source>
        <dbReference type="Proteomes" id="UP000007797"/>
    </source>
</evidence>
<dbReference type="Pfam" id="PF04824">
    <property type="entry name" value="Rad21_Rec8"/>
    <property type="match status" value="1"/>
</dbReference>
<evidence type="ECO:0000313" key="8">
    <source>
        <dbReference type="EMBL" id="EGG25169.1"/>
    </source>
</evidence>
<evidence type="ECO:0008006" key="10">
    <source>
        <dbReference type="Google" id="ProtNLM"/>
    </source>
</evidence>
<dbReference type="PANTHER" id="PTHR12585:SF69">
    <property type="entry name" value="FI11703P"/>
    <property type="match status" value="1"/>
</dbReference>
<comment type="subcellular location">
    <subcellularLocation>
        <location evidence="1">Nucleus</location>
    </subcellularLocation>
</comment>